<dbReference type="SMART" id="SM00443">
    <property type="entry name" value="G_patch"/>
    <property type="match status" value="1"/>
</dbReference>
<evidence type="ECO:0000313" key="3">
    <source>
        <dbReference type="EMBL" id="CAE0487328.1"/>
    </source>
</evidence>
<organism evidence="3">
    <name type="scientific">Dunaliella tertiolecta</name>
    <name type="common">Green alga</name>
    <dbReference type="NCBI Taxonomy" id="3047"/>
    <lineage>
        <taxon>Eukaryota</taxon>
        <taxon>Viridiplantae</taxon>
        <taxon>Chlorophyta</taxon>
        <taxon>core chlorophytes</taxon>
        <taxon>Chlorophyceae</taxon>
        <taxon>CS clade</taxon>
        <taxon>Chlamydomonadales</taxon>
        <taxon>Dunaliellaceae</taxon>
        <taxon>Dunaliella</taxon>
    </lineage>
</organism>
<reference evidence="3" key="1">
    <citation type="submission" date="2021-01" db="EMBL/GenBank/DDBJ databases">
        <authorList>
            <person name="Corre E."/>
            <person name="Pelletier E."/>
            <person name="Niang G."/>
            <person name="Scheremetjew M."/>
            <person name="Finn R."/>
            <person name="Kale V."/>
            <person name="Holt S."/>
            <person name="Cochrane G."/>
            <person name="Meng A."/>
            <person name="Brown T."/>
            <person name="Cohen L."/>
        </authorList>
    </citation>
    <scope>NUCLEOTIDE SEQUENCE</scope>
    <source>
        <strain evidence="3">CCMP1320</strain>
    </source>
</reference>
<dbReference type="AlphaFoldDB" id="A0A7S3VI92"/>
<feature type="region of interest" description="Disordered" evidence="1">
    <location>
        <begin position="147"/>
        <end position="177"/>
    </location>
</feature>
<dbReference type="EMBL" id="HBIP01004838">
    <property type="protein sequence ID" value="CAE0487328.1"/>
    <property type="molecule type" value="Transcribed_RNA"/>
</dbReference>
<dbReference type="InterPro" id="IPR000467">
    <property type="entry name" value="G_patch_dom"/>
</dbReference>
<dbReference type="PROSITE" id="PS50174">
    <property type="entry name" value="G_PATCH"/>
    <property type="match status" value="1"/>
</dbReference>
<proteinExistence type="predicted"/>
<gene>
    <name evidence="3" type="ORF">DTER00134_LOCUS2374</name>
</gene>
<evidence type="ECO:0000256" key="1">
    <source>
        <dbReference type="SAM" id="MobiDB-lite"/>
    </source>
</evidence>
<dbReference type="Pfam" id="PF01585">
    <property type="entry name" value="G-patch"/>
    <property type="match status" value="1"/>
</dbReference>
<dbReference type="InterPro" id="IPR039146">
    <property type="entry name" value="GPANK1"/>
</dbReference>
<protein>
    <recommendedName>
        <fullName evidence="2">G-patch domain-containing protein</fullName>
    </recommendedName>
</protein>
<evidence type="ECO:0000259" key="2">
    <source>
        <dbReference type="PROSITE" id="PS50174"/>
    </source>
</evidence>
<dbReference type="GO" id="GO:0003676">
    <property type="term" value="F:nucleic acid binding"/>
    <property type="evidence" value="ECO:0007669"/>
    <property type="project" value="InterPro"/>
</dbReference>
<dbReference type="PANTHER" id="PTHR20923:SF1">
    <property type="entry name" value="G PATCH DOMAIN AND ANKYRIN REPEAT-CONTAINING PROTEIN 1"/>
    <property type="match status" value="1"/>
</dbReference>
<feature type="domain" description="G-patch" evidence="2">
    <location>
        <begin position="16"/>
        <end position="62"/>
    </location>
</feature>
<accession>A0A7S3VI92</accession>
<name>A0A7S3VI92_DUNTE</name>
<feature type="region of interest" description="Disordered" evidence="1">
    <location>
        <begin position="58"/>
        <end position="89"/>
    </location>
</feature>
<feature type="compositionally biased region" description="Polar residues" evidence="1">
    <location>
        <begin position="153"/>
        <end position="171"/>
    </location>
</feature>
<feature type="compositionally biased region" description="Low complexity" evidence="1">
    <location>
        <begin position="68"/>
        <end position="78"/>
    </location>
</feature>
<sequence length="177" mass="18274">MASDQAHPQPAVQLPPDSVGYRLLQAAGWRPGAGLGSEEQGIAAPLQAHRNPGTRGVGFSKQGAPVGQPQQLKQQQTQHGDRGGGIAAQVGQKRSALIAGIVDKELAGESMEAKLAHHRAAEAAAADAAHARALQRTLFAAFNDPFDNAGAATANTNPLSWPNRLTATNPLLGSDSD</sequence>
<dbReference type="PANTHER" id="PTHR20923">
    <property type="entry name" value="BAT4 PROTEIN-RELATED"/>
    <property type="match status" value="1"/>
</dbReference>